<dbReference type="PANTHER" id="PTHR33909">
    <property type="entry name" value="SEC TRANSLOCON ACCESSORY COMPLEX SUBUNIT YAJC"/>
    <property type="match status" value="1"/>
</dbReference>
<dbReference type="PANTHER" id="PTHR33909:SF1">
    <property type="entry name" value="SEC TRANSLOCON ACCESSORY COMPLEX SUBUNIT YAJC"/>
    <property type="match status" value="1"/>
</dbReference>
<evidence type="ECO:0000256" key="6">
    <source>
        <dbReference type="ARBA" id="ARBA00022989"/>
    </source>
</evidence>
<comment type="subcellular location">
    <subcellularLocation>
        <location evidence="1">Cell membrane</location>
        <topology evidence="1">Single-pass membrane protein</topology>
    </subcellularLocation>
</comment>
<keyword evidence="6 9" id="KW-1133">Transmembrane helix</keyword>
<feature type="transmembrane region" description="Helical" evidence="9">
    <location>
        <begin position="6"/>
        <end position="23"/>
    </location>
</feature>
<evidence type="ECO:0000256" key="4">
    <source>
        <dbReference type="ARBA" id="ARBA00022692"/>
    </source>
</evidence>
<keyword evidence="4 9" id="KW-0812">Transmembrane</keyword>
<keyword evidence="5" id="KW-0653">Protein transport</keyword>
<evidence type="ECO:0000256" key="7">
    <source>
        <dbReference type="ARBA" id="ARBA00023010"/>
    </source>
</evidence>
<evidence type="ECO:0000256" key="2">
    <source>
        <dbReference type="ARBA" id="ARBA00022448"/>
    </source>
</evidence>
<name>A0A6J7G4F6_9ZZZZ</name>
<proteinExistence type="predicted"/>
<evidence type="ECO:0000256" key="3">
    <source>
        <dbReference type="ARBA" id="ARBA00022475"/>
    </source>
</evidence>
<evidence type="ECO:0000313" key="10">
    <source>
        <dbReference type="EMBL" id="CAB4899580.1"/>
    </source>
</evidence>
<keyword evidence="8 9" id="KW-0472">Membrane</keyword>
<evidence type="ECO:0000256" key="9">
    <source>
        <dbReference type="SAM" id="Phobius"/>
    </source>
</evidence>
<keyword evidence="2" id="KW-0813">Transport</keyword>
<accession>A0A6J7G4F6</accession>
<evidence type="ECO:0000256" key="1">
    <source>
        <dbReference type="ARBA" id="ARBA00004162"/>
    </source>
</evidence>
<reference evidence="10" key="1">
    <citation type="submission" date="2020-05" db="EMBL/GenBank/DDBJ databases">
        <authorList>
            <person name="Chiriac C."/>
            <person name="Salcher M."/>
            <person name="Ghai R."/>
            <person name="Kavagutti S V."/>
        </authorList>
    </citation>
    <scope>NUCLEOTIDE SEQUENCE</scope>
</reference>
<dbReference type="GO" id="GO:0015031">
    <property type="term" value="P:protein transport"/>
    <property type="evidence" value="ECO:0007669"/>
    <property type="project" value="UniProtKB-KW"/>
</dbReference>
<keyword evidence="3" id="KW-1003">Cell membrane</keyword>
<organism evidence="10">
    <name type="scientific">freshwater metagenome</name>
    <dbReference type="NCBI Taxonomy" id="449393"/>
    <lineage>
        <taxon>unclassified sequences</taxon>
        <taxon>metagenomes</taxon>
        <taxon>ecological metagenomes</taxon>
    </lineage>
</organism>
<evidence type="ECO:0000256" key="8">
    <source>
        <dbReference type="ARBA" id="ARBA00023136"/>
    </source>
</evidence>
<gene>
    <name evidence="10" type="ORF">UFOPK3610_00044</name>
</gene>
<dbReference type="SMART" id="SM01323">
    <property type="entry name" value="YajC"/>
    <property type="match status" value="1"/>
</dbReference>
<dbReference type="Pfam" id="PF02699">
    <property type="entry name" value="YajC"/>
    <property type="match status" value="1"/>
</dbReference>
<dbReference type="GO" id="GO:0005886">
    <property type="term" value="C:plasma membrane"/>
    <property type="evidence" value="ECO:0007669"/>
    <property type="project" value="UniProtKB-SubCell"/>
</dbReference>
<sequence>MDTSTLTTFLPIILIIGVFYLLVMRPQQKKRRAQQEKLSTVRPGDEIMTTAGVFGTVASVGDDKFDLEIAPGVRVTMLKAAISQIVTEPAVSSEPQDPSSTDSAS</sequence>
<keyword evidence="7" id="KW-0811">Translocation</keyword>
<dbReference type="PRINTS" id="PR01853">
    <property type="entry name" value="YAJCTRNLCASE"/>
</dbReference>
<dbReference type="InterPro" id="IPR003849">
    <property type="entry name" value="Preprotein_translocase_YajC"/>
</dbReference>
<evidence type="ECO:0000256" key="5">
    <source>
        <dbReference type="ARBA" id="ARBA00022927"/>
    </source>
</evidence>
<protein>
    <submittedName>
        <fullName evidence="10">Unannotated protein</fullName>
    </submittedName>
</protein>
<dbReference type="NCBIfam" id="TIGR00739">
    <property type="entry name" value="yajC"/>
    <property type="match status" value="1"/>
</dbReference>
<dbReference type="AlphaFoldDB" id="A0A6J7G4F6"/>
<dbReference type="EMBL" id="CAFBMR010000001">
    <property type="protein sequence ID" value="CAB4899580.1"/>
    <property type="molecule type" value="Genomic_DNA"/>
</dbReference>